<sequence length="729" mass="80173">MTPTAVPLPRHQKLRSSNDDEVGTPGKKGFRSMAVDSSANAMSRVASPLRSPLGTIIVALVAGVLLLSVLVSYSQVEPDVEPTLPPSVVALMDPGIDPCTDFYQYACGGWLANTTLPNDRSRYSRSFDTIQEANDALFIEIVNEKWPLISELYSSCMNTATLDARGAAPLSADLASIREASNKQQLFELMGELSSRSPLPFIIDVAIYPDEKRTSVNTLHVSQSGLTLPDEEYYTNATRFAEFAPALRAYITELFVQIEWTTDIPSAVNTVIDYEAELARRSDKKEHLRDALYTYNPVIDINASHPLVLGAFLAGAKIPLTKDTPVIIATPSFLELAESLMNVAPLEALKTLFAYQYTSSMASSLSAPFRNASFALFGRAIAGQAAPRPRQKQCLSTVDKFLGELLSRYYLQKSFQPEALTAIQTLVQSLVDAFRSRVHGATWMDNATRDAAIAKLGNMTSLLGYPAKRLEYPRLSLSTTDHFSNVQQLIHTLHQRAVGKLDAPVDRNEWLMHAHTVNAYYNPMANQIVFPAGILQPPFFDAGQDLARNYGAIGMVIGHEITHGFDDQGRNFDAEGNMQPWWSAATATAFQAKAQCIAEQYSSFAVKSEATGEQLGHVNGPYTLGEDIADIGGLRVAHEAYTTFVRSQHTSGRSPYTPSNTLERLFFLSYAQSWCTKTTDQGLKSMLDDVHPPAKQRVNGAVMNNDAFARIFSCPRAAVLNPEKKCNVW</sequence>
<dbReference type="PRINTS" id="PR00786">
    <property type="entry name" value="NEPRILYSIN"/>
</dbReference>
<dbReference type="PROSITE" id="PS51885">
    <property type="entry name" value="NEPRILYSIN"/>
    <property type="match status" value="1"/>
</dbReference>
<dbReference type="GO" id="GO:0005886">
    <property type="term" value="C:plasma membrane"/>
    <property type="evidence" value="ECO:0007669"/>
    <property type="project" value="TreeGrafter"/>
</dbReference>
<dbReference type="STRING" id="1202772.A0A1V9YP68"/>
<keyword evidence="3 11" id="KW-0645">Protease</keyword>
<reference evidence="11 12" key="1">
    <citation type="journal article" date="2014" name="Genome Biol. Evol.">
        <title>The secreted proteins of Achlya hypogyna and Thraustotheca clavata identify the ancestral oomycete secretome and reveal gene acquisitions by horizontal gene transfer.</title>
        <authorList>
            <person name="Misner I."/>
            <person name="Blouin N."/>
            <person name="Leonard G."/>
            <person name="Richards T.A."/>
            <person name="Lane C.E."/>
        </authorList>
    </citation>
    <scope>NUCLEOTIDE SEQUENCE [LARGE SCALE GENOMIC DNA]</scope>
    <source>
        <strain evidence="11 12">ATCC 48635</strain>
    </source>
</reference>
<evidence type="ECO:0000256" key="4">
    <source>
        <dbReference type="ARBA" id="ARBA00022723"/>
    </source>
</evidence>
<comment type="similarity">
    <text evidence="2">Belongs to the peptidase M13 family.</text>
</comment>
<dbReference type="PANTHER" id="PTHR11733:SF167">
    <property type="entry name" value="FI17812P1-RELATED"/>
    <property type="match status" value="1"/>
</dbReference>
<dbReference type="InterPro" id="IPR008753">
    <property type="entry name" value="Peptidase_M13_N"/>
</dbReference>
<dbReference type="PANTHER" id="PTHR11733">
    <property type="entry name" value="ZINC METALLOPROTEASE FAMILY M13 NEPRILYSIN-RELATED"/>
    <property type="match status" value="1"/>
</dbReference>
<evidence type="ECO:0000256" key="5">
    <source>
        <dbReference type="ARBA" id="ARBA00022801"/>
    </source>
</evidence>
<keyword evidence="5" id="KW-0378">Hydrolase</keyword>
<dbReference type="AlphaFoldDB" id="A0A1V9YP68"/>
<feature type="domain" description="Peptidase M13 N-terminal" evidence="10">
    <location>
        <begin position="98"/>
        <end position="466"/>
    </location>
</feature>
<evidence type="ECO:0000256" key="1">
    <source>
        <dbReference type="ARBA" id="ARBA00001947"/>
    </source>
</evidence>
<comment type="cofactor">
    <cofactor evidence="1">
        <name>Zn(2+)</name>
        <dbReference type="ChEBI" id="CHEBI:29105"/>
    </cofactor>
</comment>
<dbReference type="EMBL" id="JNBR01001439">
    <property type="protein sequence ID" value="OQR87481.1"/>
    <property type="molecule type" value="Genomic_DNA"/>
</dbReference>
<dbReference type="SUPFAM" id="SSF55486">
    <property type="entry name" value="Metalloproteases ('zincins'), catalytic domain"/>
    <property type="match status" value="1"/>
</dbReference>
<evidence type="ECO:0000256" key="6">
    <source>
        <dbReference type="ARBA" id="ARBA00022833"/>
    </source>
</evidence>
<dbReference type="InterPro" id="IPR000718">
    <property type="entry name" value="Peptidase_M13"/>
</dbReference>
<evidence type="ECO:0000259" key="10">
    <source>
        <dbReference type="Pfam" id="PF05649"/>
    </source>
</evidence>
<dbReference type="CDD" id="cd08662">
    <property type="entry name" value="M13"/>
    <property type="match status" value="1"/>
</dbReference>
<dbReference type="Pfam" id="PF01431">
    <property type="entry name" value="Peptidase_M13"/>
    <property type="match status" value="1"/>
</dbReference>
<protein>
    <submittedName>
        <fullName evidence="11">Endothelin-converting enzyme, metalloprotease family M13</fullName>
    </submittedName>
</protein>
<dbReference type="Proteomes" id="UP000243579">
    <property type="component" value="Unassembled WGS sequence"/>
</dbReference>
<dbReference type="InterPro" id="IPR042089">
    <property type="entry name" value="Peptidase_M13_dom_2"/>
</dbReference>
<accession>A0A1V9YP68</accession>
<evidence type="ECO:0000313" key="11">
    <source>
        <dbReference type="EMBL" id="OQR87481.1"/>
    </source>
</evidence>
<dbReference type="Pfam" id="PF05649">
    <property type="entry name" value="Peptidase_M13_N"/>
    <property type="match status" value="1"/>
</dbReference>
<evidence type="ECO:0000256" key="8">
    <source>
        <dbReference type="SAM" id="MobiDB-lite"/>
    </source>
</evidence>
<feature type="region of interest" description="Disordered" evidence="8">
    <location>
        <begin position="1"/>
        <end position="27"/>
    </location>
</feature>
<evidence type="ECO:0000256" key="7">
    <source>
        <dbReference type="ARBA" id="ARBA00023049"/>
    </source>
</evidence>
<gene>
    <name evidence="11" type="ORF">ACHHYP_08785</name>
</gene>
<feature type="domain" description="Peptidase M13 C-terminal" evidence="9">
    <location>
        <begin position="518"/>
        <end position="728"/>
    </location>
</feature>
<dbReference type="InterPro" id="IPR018497">
    <property type="entry name" value="Peptidase_M13_C"/>
</dbReference>
<keyword evidence="6" id="KW-0862">Zinc</keyword>
<proteinExistence type="inferred from homology"/>
<dbReference type="Gene3D" id="1.10.1380.10">
    <property type="entry name" value="Neutral endopeptidase , domain2"/>
    <property type="match status" value="1"/>
</dbReference>
<keyword evidence="4" id="KW-0479">Metal-binding</keyword>
<dbReference type="InterPro" id="IPR024079">
    <property type="entry name" value="MetalloPept_cat_dom_sf"/>
</dbReference>
<dbReference type="GO" id="GO:0004222">
    <property type="term" value="F:metalloendopeptidase activity"/>
    <property type="evidence" value="ECO:0007669"/>
    <property type="project" value="InterPro"/>
</dbReference>
<dbReference type="GO" id="GO:0046872">
    <property type="term" value="F:metal ion binding"/>
    <property type="evidence" value="ECO:0007669"/>
    <property type="project" value="UniProtKB-KW"/>
</dbReference>
<keyword evidence="7 11" id="KW-0482">Metalloprotease</keyword>
<dbReference type="GO" id="GO:0016485">
    <property type="term" value="P:protein processing"/>
    <property type="evidence" value="ECO:0007669"/>
    <property type="project" value="TreeGrafter"/>
</dbReference>
<comment type="caution">
    <text evidence="11">The sequence shown here is derived from an EMBL/GenBank/DDBJ whole genome shotgun (WGS) entry which is preliminary data.</text>
</comment>
<dbReference type="Gene3D" id="3.40.390.10">
    <property type="entry name" value="Collagenase (Catalytic Domain)"/>
    <property type="match status" value="1"/>
</dbReference>
<evidence type="ECO:0000256" key="3">
    <source>
        <dbReference type="ARBA" id="ARBA00022670"/>
    </source>
</evidence>
<name>A0A1V9YP68_ACHHY</name>
<dbReference type="OrthoDB" id="6475849at2759"/>
<evidence type="ECO:0000256" key="2">
    <source>
        <dbReference type="ARBA" id="ARBA00007357"/>
    </source>
</evidence>
<evidence type="ECO:0000259" key="9">
    <source>
        <dbReference type="Pfam" id="PF01431"/>
    </source>
</evidence>
<evidence type="ECO:0000313" key="12">
    <source>
        <dbReference type="Proteomes" id="UP000243579"/>
    </source>
</evidence>
<keyword evidence="12" id="KW-1185">Reference proteome</keyword>
<organism evidence="11 12">
    <name type="scientific">Achlya hypogyna</name>
    <name type="common">Oomycete</name>
    <name type="synonym">Protoachlya hypogyna</name>
    <dbReference type="NCBI Taxonomy" id="1202772"/>
    <lineage>
        <taxon>Eukaryota</taxon>
        <taxon>Sar</taxon>
        <taxon>Stramenopiles</taxon>
        <taxon>Oomycota</taxon>
        <taxon>Saprolegniomycetes</taxon>
        <taxon>Saprolegniales</taxon>
        <taxon>Achlyaceae</taxon>
        <taxon>Achlya</taxon>
    </lineage>
</organism>